<proteinExistence type="predicted"/>
<gene>
    <name evidence="2" type="ORF">PCAL00307_LOCUS4012</name>
    <name evidence="3" type="ORF">PECAL_2P20340</name>
</gene>
<feature type="signal peptide" evidence="1">
    <location>
        <begin position="1"/>
        <end position="18"/>
    </location>
</feature>
<evidence type="ECO:0000256" key="1">
    <source>
        <dbReference type="SAM" id="SignalP"/>
    </source>
</evidence>
<evidence type="ECO:0000313" key="3">
    <source>
        <dbReference type="EMBL" id="CAH0368933.1"/>
    </source>
</evidence>
<dbReference type="EMBL" id="HBIW01004924">
    <property type="protein sequence ID" value="CAE0688578.1"/>
    <property type="molecule type" value="Transcribed_RNA"/>
</dbReference>
<dbReference type="Pfam" id="PF03567">
    <property type="entry name" value="Sulfotransfer_2"/>
    <property type="match status" value="1"/>
</dbReference>
<evidence type="ECO:0000313" key="4">
    <source>
        <dbReference type="Proteomes" id="UP000789595"/>
    </source>
</evidence>
<feature type="chain" id="PRO_5035681006" description="Carbohydrate sulfotransferase" evidence="1">
    <location>
        <begin position="19"/>
        <end position="354"/>
    </location>
</feature>
<dbReference type="Proteomes" id="UP000789595">
    <property type="component" value="Unassembled WGS sequence"/>
</dbReference>
<reference evidence="2" key="1">
    <citation type="submission" date="2021-01" db="EMBL/GenBank/DDBJ databases">
        <authorList>
            <person name="Corre E."/>
            <person name="Pelletier E."/>
            <person name="Niang G."/>
            <person name="Scheremetjew M."/>
            <person name="Finn R."/>
            <person name="Kale V."/>
            <person name="Holt S."/>
            <person name="Cochrane G."/>
            <person name="Meng A."/>
            <person name="Brown T."/>
            <person name="Cohen L."/>
        </authorList>
    </citation>
    <scope>NUCLEOTIDE SEQUENCE</scope>
    <source>
        <strain evidence="2">CCMP1756</strain>
    </source>
</reference>
<name>A0A7S3ZN61_9STRA</name>
<dbReference type="OrthoDB" id="2019940at2759"/>
<organism evidence="2">
    <name type="scientific">Pelagomonas calceolata</name>
    <dbReference type="NCBI Taxonomy" id="35677"/>
    <lineage>
        <taxon>Eukaryota</taxon>
        <taxon>Sar</taxon>
        <taxon>Stramenopiles</taxon>
        <taxon>Ochrophyta</taxon>
        <taxon>Pelagophyceae</taxon>
        <taxon>Pelagomonadales</taxon>
        <taxon>Pelagomonadaceae</taxon>
        <taxon>Pelagomonas</taxon>
    </lineage>
</organism>
<dbReference type="InterPro" id="IPR005331">
    <property type="entry name" value="Sulfotransferase"/>
</dbReference>
<evidence type="ECO:0008006" key="5">
    <source>
        <dbReference type="Google" id="ProtNLM"/>
    </source>
</evidence>
<dbReference type="AlphaFoldDB" id="A0A7S3ZN61"/>
<dbReference type="GO" id="GO:0008146">
    <property type="term" value="F:sulfotransferase activity"/>
    <property type="evidence" value="ECO:0007669"/>
    <property type="project" value="InterPro"/>
</dbReference>
<dbReference type="EMBL" id="CAKKNE010000002">
    <property type="protein sequence ID" value="CAH0368933.1"/>
    <property type="molecule type" value="Genomic_DNA"/>
</dbReference>
<evidence type="ECO:0000313" key="2">
    <source>
        <dbReference type="EMBL" id="CAE0688578.1"/>
    </source>
</evidence>
<sequence length="354" mass="40333">MRLMRAFLTITLVTTSAAARGREIYRNVTSKRERCFENSKTGRPAQRRLGFWTWGKKKQKADAYEKEGRRRDALPACGTELDVPRRPPLLWCEAHRLRFPKRCGHTVLCVPQKNGNRDFSLLIYAMTYGAIPQQEMAMDTKLKHAGLSMTTVSTRDTVYVVSRNPYTRLLSLYLDKVLRCFGVGANTGRKRRVNCDHDLLSQSGAFPDEIADVERKPKNAPSFAKFVTLVEEATERYDLCQVDHHLCLQSQGCLLNGARRLRLLRLEHMQSWFPCLNRTLGLTFLEDDGWRRWKRQPCFYGDCGGAEASNVGAVHPTGASDRVGEFYDDKTAAAALRLYREDFEILGYPTALPS</sequence>
<dbReference type="GO" id="GO:0016020">
    <property type="term" value="C:membrane"/>
    <property type="evidence" value="ECO:0007669"/>
    <property type="project" value="InterPro"/>
</dbReference>
<protein>
    <recommendedName>
        <fullName evidence="5">Carbohydrate sulfotransferase</fullName>
    </recommendedName>
</protein>
<accession>A0A7S3ZN61</accession>
<keyword evidence="4" id="KW-1185">Reference proteome</keyword>
<reference evidence="3" key="2">
    <citation type="submission" date="2021-11" db="EMBL/GenBank/DDBJ databases">
        <authorList>
            <consortium name="Genoscope - CEA"/>
            <person name="William W."/>
        </authorList>
    </citation>
    <scope>NUCLEOTIDE SEQUENCE</scope>
</reference>
<keyword evidence="1" id="KW-0732">Signal</keyword>